<accession>A0A7V0Z6B9</accession>
<organism evidence="1">
    <name type="scientific">candidate division WOR-3 bacterium</name>
    <dbReference type="NCBI Taxonomy" id="2052148"/>
    <lineage>
        <taxon>Bacteria</taxon>
        <taxon>Bacteria division WOR-3</taxon>
    </lineage>
</organism>
<protein>
    <submittedName>
        <fullName evidence="1">TIGR04076 family protein</fullName>
    </submittedName>
</protein>
<dbReference type="AlphaFoldDB" id="A0A7V0Z6B9"/>
<comment type="caution">
    <text evidence="1">The sequence shown here is derived from an EMBL/GenBank/DDBJ whole genome shotgun (WGS) entry which is preliminary data.</text>
</comment>
<gene>
    <name evidence="1" type="ORF">ENP86_07810</name>
</gene>
<sequence length="88" mass="10194">MVGKKVLITVYKQKGKCAAKHKKGQKFIYKRTLPKICPSAWNSIYPYVRVLSFGGNLPWEKEGEAYIACPDHKNPVVFKLTRIERKNR</sequence>
<dbReference type="InterPro" id="IPR023811">
    <property type="entry name" value="CHP04076"/>
</dbReference>
<dbReference type="EMBL" id="DSKY01000020">
    <property type="protein sequence ID" value="HDY59440.1"/>
    <property type="molecule type" value="Genomic_DNA"/>
</dbReference>
<reference evidence="1" key="1">
    <citation type="journal article" date="2020" name="mSystems">
        <title>Genome- and Community-Level Interaction Insights into Carbon Utilization and Element Cycling Functions of Hydrothermarchaeota in Hydrothermal Sediment.</title>
        <authorList>
            <person name="Zhou Z."/>
            <person name="Liu Y."/>
            <person name="Xu W."/>
            <person name="Pan J."/>
            <person name="Luo Z.H."/>
            <person name="Li M."/>
        </authorList>
    </citation>
    <scope>NUCLEOTIDE SEQUENCE [LARGE SCALE GENOMIC DNA]</scope>
    <source>
        <strain evidence="1">SpSt-258</strain>
    </source>
</reference>
<name>A0A7V0Z6B9_UNCW3</name>
<evidence type="ECO:0000313" key="1">
    <source>
        <dbReference type="EMBL" id="HDY59440.1"/>
    </source>
</evidence>
<dbReference type="NCBIfam" id="TIGR04076">
    <property type="entry name" value="TIGR04076 family protein"/>
    <property type="match status" value="1"/>
</dbReference>
<proteinExistence type="predicted"/>